<evidence type="ECO:0000313" key="3">
    <source>
        <dbReference type="Proteomes" id="UP000001072"/>
    </source>
</evidence>
<organism evidence="3">
    <name type="scientific">Melampsora larici-populina (strain 98AG31 / pathotype 3-4-7)</name>
    <name type="common">Poplar leaf rust fungus</name>
    <dbReference type="NCBI Taxonomy" id="747676"/>
    <lineage>
        <taxon>Eukaryota</taxon>
        <taxon>Fungi</taxon>
        <taxon>Dikarya</taxon>
        <taxon>Basidiomycota</taxon>
        <taxon>Pucciniomycotina</taxon>
        <taxon>Pucciniomycetes</taxon>
        <taxon>Pucciniales</taxon>
        <taxon>Melampsoraceae</taxon>
        <taxon>Melampsora</taxon>
    </lineage>
</organism>
<feature type="compositionally biased region" description="Basic and acidic residues" evidence="1">
    <location>
        <begin position="130"/>
        <end position="141"/>
    </location>
</feature>
<evidence type="ECO:0000256" key="1">
    <source>
        <dbReference type="SAM" id="MobiDB-lite"/>
    </source>
</evidence>
<feature type="region of interest" description="Disordered" evidence="1">
    <location>
        <begin position="102"/>
        <end position="225"/>
    </location>
</feature>
<proteinExistence type="predicted"/>
<dbReference type="AlphaFoldDB" id="F4RPH5"/>
<reference evidence="3" key="1">
    <citation type="journal article" date="2011" name="Proc. Natl. Acad. Sci. U.S.A.">
        <title>Obligate biotrophy features unraveled by the genomic analysis of rust fungi.</title>
        <authorList>
            <person name="Duplessis S."/>
            <person name="Cuomo C.A."/>
            <person name="Lin Y.-C."/>
            <person name="Aerts A."/>
            <person name="Tisserant E."/>
            <person name="Veneault-Fourrey C."/>
            <person name="Joly D.L."/>
            <person name="Hacquard S."/>
            <person name="Amselem J."/>
            <person name="Cantarel B.L."/>
            <person name="Chiu R."/>
            <person name="Coutinho P.M."/>
            <person name="Feau N."/>
            <person name="Field M."/>
            <person name="Frey P."/>
            <person name="Gelhaye E."/>
            <person name="Goldberg J."/>
            <person name="Grabherr M.G."/>
            <person name="Kodira C.D."/>
            <person name="Kohler A."/>
            <person name="Kuees U."/>
            <person name="Lindquist E.A."/>
            <person name="Lucas S.M."/>
            <person name="Mago R."/>
            <person name="Mauceli E."/>
            <person name="Morin E."/>
            <person name="Murat C."/>
            <person name="Pangilinan J.L."/>
            <person name="Park R."/>
            <person name="Pearson M."/>
            <person name="Quesneville H."/>
            <person name="Rouhier N."/>
            <person name="Sakthikumar S."/>
            <person name="Salamov A.A."/>
            <person name="Schmutz J."/>
            <person name="Selles B."/>
            <person name="Shapiro H."/>
            <person name="Tanguay P."/>
            <person name="Tuskan G.A."/>
            <person name="Henrissat B."/>
            <person name="Van de Peer Y."/>
            <person name="Rouze P."/>
            <person name="Ellis J.G."/>
            <person name="Dodds P.N."/>
            <person name="Schein J.E."/>
            <person name="Zhong S."/>
            <person name="Hamelin R.C."/>
            <person name="Grigoriev I.V."/>
            <person name="Szabo L.J."/>
            <person name="Martin F."/>
        </authorList>
    </citation>
    <scope>NUCLEOTIDE SEQUENCE [LARGE SCALE GENOMIC DNA]</scope>
    <source>
        <strain evidence="3">98AG31 / pathotype 3-4-7</strain>
    </source>
</reference>
<feature type="compositionally biased region" description="Basic and acidic residues" evidence="1">
    <location>
        <begin position="159"/>
        <end position="170"/>
    </location>
</feature>
<feature type="compositionally biased region" description="Basic and acidic residues" evidence="1">
    <location>
        <begin position="104"/>
        <end position="122"/>
    </location>
</feature>
<protein>
    <submittedName>
        <fullName evidence="2">Uncharacterized protein</fullName>
    </submittedName>
</protein>
<dbReference type="Proteomes" id="UP000001072">
    <property type="component" value="Unassembled WGS sequence"/>
</dbReference>
<feature type="compositionally biased region" description="Polar residues" evidence="1">
    <location>
        <begin position="205"/>
        <end position="225"/>
    </location>
</feature>
<name>F4RPH5_MELLP</name>
<keyword evidence="3" id="KW-1185">Reference proteome</keyword>
<gene>
    <name evidence="2" type="ORF">MELLADRAFT_87792</name>
</gene>
<dbReference type="EMBL" id="GL883112">
    <property type="protein sequence ID" value="EGG05529.1"/>
    <property type="molecule type" value="Genomic_DNA"/>
</dbReference>
<dbReference type="InParanoid" id="F4RPH5"/>
<accession>F4RPH5</accession>
<dbReference type="PANTHER" id="PTHR33324">
    <property type="entry name" value="EXPRESSED PROTEIN"/>
    <property type="match status" value="1"/>
</dbReference>
<sequence>MIANGIIWRDANAIRKKIARLEDAWQKADRERNKTGAGTLNTAQEIKTAKGWADDDPEWLKVKKTALTPILKKCKYYFELGPVFEARHANVRLAVARGLPATTEDAKSEVQTQRRDAREHSDNSNLAYEDNQHGMERRAIKDSMPTHSIDDESDEPTMDDFRNILNHDNELNEESQVPFTPTPRIQPRGQFSSSSLKRSTSKNSWDSLSQSTFSKRGQTSGSASSIQGLFQERDVISNPAQVGTSTNSIEHEAFAKHGQTMERIAKVVENLVPNAQQSSQSVYSPEEVQRKSKIKLEIAETKLKSDKFDLDSRKEKHLLEMKQMKADLEHQQVARHAQMISSLMKEHNISIQEAMLLAQQAQVMMQSTSNSST</sequence>
<evidence type="ECO:0000313" key="2">
    <source>
        <dbReference type="EMBL" id="EGG05529.1"/>
    </source>
</evidence>
<dbReference type="VEuPathDB" id="FungiDB:MELLADRAFT_87792"/>
<dbReference type="RefSeq" id="XP_007411018.1">
    <property type="nucleotide sequence ID" value="XM_007410956.1"/>
</dbReference>
<dbReference type="OrthoDB" id="2513618at2759"/>
<dbReference type="GeneID" id="18934644"/>
<dbReference type="PANTHER" id="PTHR33324:SF2">
    <property type="entry name" value="MYB_SANT-LIKE DNA-BINDING DOMAIN-CONTAINING PROTEIN"/>
    <property type="match status" value="1"/>
</dbReference>
<dbReference type="HOGENOM" id="CLU_043177_0_0_1"/>
<feature type="compositionally biased region" description="Low complexity" evidence="1">
    <location>
        <begin position="192"/>
        <end position="204"/>
    </location>
</feature>
<dbReference type="KEGG" id="mlr:MELLADRAFT_87792"/>